<gene>
    <name evidence="1" type="ORF">FH971_03075</name>
</gene>
<dbReference type="KEGG" id="spol:FH971_03075"/>
<proteinExistence type="predicted"/>
<evidence type="ECO:0000313" key="2">
    <source>
        <dbReference type="Proteomes" id="UP000319809"/>
    </source>
</evidence>
<evidence type="ECO:0000313" key="1">
    <source>
        <dbReference type="EMBL" id="QDE30045.1"/>
    </source>
</evidence>
<dbReference type="AlphaFoldDB" id="A0A4Y5YBH9"/>
<sequence>MYIYKYQSVSPLSLMMLKRGEVYFASASELNDRHECRARYLFNAPKEVWTRFVDYVLCKVSSKYPLYQSPQDAYKLIELAEPIFDAGYSQIKKRNLTVYDAVQLFNYGFEAVLGENFSPEEKKKIRQYTESYLLGLSESELVENKHICSFSKNAINPTMWGHYGAAETGFVVIYESSDGFVDVESTLPNLSGYREKEEGWHEIGSYNNESLMLKDVIYSRQPCKVNAFERLIHKFRFSEREAHYDVPESFLGMIDQMEVNKVGLVKFTDWKYEQEVRLLFPTYEELPSEHRCLKVNSCHIKGVIFGPKTSDSSKERVLMACAHLLELAKDLPSLAVFQALESHDSYSCQVAPVGMVSKFFSSKLLPLTEYERLNLDQKEYLGKLGKSIIEQS</sequence>
<keyword evidence="2" id="KW-1185">Reference proteome</keyword>
<dbReference type="Pfam" id="PF11185">
    <property type="entry name" value="DUF2971"/>
    <property type="match status" value="1"/>
</dbReference>
<dbReference type="Proteomes" id="UP000319809">
    <property type="component" value="Chromosome"/>
</dbReference>
<protein>
    <submittedName>
        <fullName evidence="1">DUF2971 domain-containing protein</fullName>
    </submittedName>
</protein>
<accession>A0A4Y5YBH9</accession>
<dbReference type="EMBL" id="CP041036">
    <property type="protein sequence ID" value="QDE30045.1"/>
    <property type="molecule type" value="Genomic_DNA"/>
</dbReference>
<reference evidence="1 2" key="1">
    <citation type="submission" date="2019-06" db="EMBL/GenBank/DDBJ databases">
        <title>The genome of Shewanella sp. SM1901.</title>
        <authorList>
            <person name="Cha Q."/>
        </authorList>
    </citation>
    <scope>NUCLEOTIDE SEQUENCE [LARGE SCALE GENOMIC DNA]</scope>
    <source>
        <strain evidence="1 2">SM1901</strain>
    </source>
</reference>
<organism evidence="1 2">
    <name type="scientific">Shewanella polaris</name>
    <dbReference type="NCBI Taxonomy" id="2588449"/>
    <lineage>
        <taxon>Bacteria</taxon>
        <taxon>Pseudomonadati</taxon>
        <taxon>Pseudomonadota</taxon>
        <taxon>Gammaproteobacteria</taxon>
        <taxon>Alteromonadales</taxon>
        <taxon>Shewanellaceae</taxon>
        <taxon>Shewanella</taxon>
    </lineage>
</organism>
<name>A0A4Y5YBH9_9GAMM</name>
<dbReference type="InterPro" id="IPR021352">
    <property type="entry name" value="DUF2971"/>
</dbReference>